<sequence>MEGQRAYMRMLSLAEDIGGNDKQPTTPATPRILAPPLQNTSQEASKSQDWLSQDALFIWDIPIEYEGNIDSYIARQEQEEAGILELLRELSQPIQIAE</sequence>
<proteinExistence type="predicted"/>
<dbReference type="AlphaFoldDB" id="A0AAJ0G1R1"/>
<organism evidence="2 3">
    <name type="scientific">Conoideocrella luteorostrata</name>
    <dbReference type="NCBI Taxonomy" id="1105319"/>
    <lineage>
        <taxon>Eukaryota</taxon>
        <taxon>Fungi</taxon>
        <taxon>Dikarya</taxon>
        <taxon>Ascomycota</taxon>
        <taxon>Pezizomycotina</taxon>
        <taxon>Sordariomycetes</taxon>
        <taxon>Hypocreomycetidae</taxon>
        <taxon>Hypocreales</taxon>
        <taxon>Clavicipitaceae</taxon>
        <taxon>Conoideocrella</taxon>
    </lineage>
</organism>
<feature type="region of interest" description="Disordered" evidence="1">
    <location>
        <begin position="12"/>
        <end position="46"/>
    </location>
</feature>
<protein>
    <submittedName>
        <fullName evidence="2">Uncharacterized protein</fullName>
    </submittedName>
</protein>
<gene>
    <name evidence="2" type="ORF">QQS21_001594</name>
</gene>
<dbReference type="Proteomes" id="UP001251528">
    <property type="component" value="Unassembled WGS sequence"/>
</dbReference>
<reference evidence="2" key="1">
    <citation type="submission" date="2023-06" db="EMBL/GenBank/DDBJ databases">
        <title>Conoideocrella luteorostrata (Hypocreales: Clavicipitaceae), a potential biocontrol fungus for elongate hemlock scale in United States Christmas tree production areas.</title>
        <authorList>
            <person name="Barrett H."/>
            <person name="Lovett B."/>
            <person name="Macias A.M."/>
            <person name="Stajich J.E."/>
            <person name="Kasson M.T."/>
        </authorList>
    </citation>
    <scope>NUCLEOTIDE SEQUENCE</scope>
    <source>
        <strain evidence="2">ARSEF 14590</strain>
    </source>
</reference>
<evidence type="ECO:0000256" key="1">
    <source>
        <dbReference type="SAM" id="MobiDB-lite"/>
    </source>
</evidence>
<dbReference type="EMBL" id="JASWJB010000017">
    <property type="protein sequence ID" value="KAK2612330.1"/>
    <property type="molecule type" value="Genomic_DNA"/>
</dbReference>
<accession>A0AAJ0G1R1</accession>
<name>A0AAJ0G1R1_9HYPO</name>
<keyword evidence="3" id="KW-1185">Reference proteome</keyword>
<evidence type="ECO:0000313" key="2">
    <source>
        <dbReference type="EMBL" id="KAK2612330.1"/>
    </source>
</evidence>
<comment type="caution">
    <text evidence="2">The sequence shown here is derived from an EMBL/GenBank/DDBJ whole genome shotgun (WGS) entry which is preliminary data.</text>
</comment>
<feature type="compositionally biased region" description="Polar residues" evidence="1">
    <location>
        <begin position="37"/>
        <end position="46"/>
    </location>
</feature>
<evidence type="ECO:0000313" key="3">
    <source>
        <dbReference type="Proteomes" id="UP001251528"/>
    </source>
</evidence>